<dbReference type="RefSeq" id="WP_136536271.1">
    <property type="nucleotide sequence ID" value="NZ_STGY01000067.1"/>
</dbReference>
<keyword evidence="5" id="KW-0813">Transport</keyword>
<dbReference type="InterPro" id="IPR014730">
    <property type="entry name" value="ETF_a/b_N"/>
</dbReference>
<reference evidence="10" key="1">
    <citation type="submission" date="2019-04" db="EMBL/GenBank/DDBJ databases">
        <title>Nocardioides xinjiangensis sp. nov.</title>
        <authorList>
            <person name="Liu S."/>
        </authorList>
    </citation>
    <scope>NUCLEOTIDE SEQUENCE [LARGE SCALE GENOMIC DNA]</scope>
    <source>
        <strain evidence="10">18</strain>
    </source>
</reference>
<comment type="function">
    <text evidence="7">The electron transfer flavoprotein serves as a specific electron acceptor for other dehydrogenases. It transfers the electrons to the main respiratory chain via ETF-ubiquinone oxidoreductase (ETF dehydrogenase).</text>
</comment>
<dbReference type="SMART" id="SM00893">
    <property type="entry name" value="ETF"/>
    <property type="match status" value="1"/>
</dbReference>
<evidence type="ECO:0000256" key="3">
    <source>
        <dbReference type="ARBA" id="ARBA00011355"/>
    </source>
</evidence>
<dbReference type="SUPFAM" id="SSF52402">
    <property type="entry name" value="Adenine nucleotide alpha hydrolases-like"/>
    <property type="match status" value="1"/>
</dbReference>
<dbReference type="InterPro" id="IPR014729">
    <property type="entry name" value="Rossmann-like_a/b/a_fold"/>
</dbReference>
<evidence type="ECO:0000256" key="4">
    <source>
        <dbReference type="ARBA" id="ARBA00016797"/>
    </source>
</evidence>
<name>A0A4V4HRS1_9ACTN</name>
<evidence type="ECO:0000256" key="2">
    <source>
        <dbReference type="ARBA" id="ARBA00007557"/>
    </source>
</evidence>
<dbReference type="Proteomes" id="UP000308760">
    <property type="component" value="Unassembled WGS sequence"/>
</dbReference>
<dbReference type="Pfam" id="PF01012">
    <property type="entry name" value="ETF"/>
    <property type="match status" value="1"/>
</dbReference>
<dbReference type="GO" id="GO:0009055">
    <property type="term" value="F:electron transfer activity"/>
    <property type="evidence" value="ECO:0007669"/>
    <property type="project" value="InterPro"/>
</dbReference>
<keyword evidence="6" id="KW-0249">Electron transport</keyword>
<dbReference type="PANTHER" id="PTHR21294">
    <property type="entry name" value="ELECTRON TRANSFER FLAVOPROTEIN BETA-SUBUNIT"/>
    <property type="match status" value="1"/>
</dbReference>
<evidence type="ECO:0000256" key="7">
    <source>
        <dbReference type="ARBA" id="ARBA00025649"/>
    </source>
</evidence>
<feature type="domain" description="Electron transfer flavoprotein alpha/beta-subunit N-terminal" evidence="8">
    <location>
        <begin position="22"/>
        <end position="211"/>
    </location>
</feature>
<dbReference type="PIRSF" id="PIRSF000090">
    <property type="entry name" value="Beta-ETF"/>
    <property type="match status" value="1"/>
</dbReference>
<evidence type="ECO:0000259" key="8">
    <source>
        <dbReference type="SMART" id="SM00893"/>
    </source>
</evidence>
<evidence type="ECO:0000313" key="10">
    <source>
        <dbReference type="Proteomes" id="UP000308760"/>
    </source>
</evidence>
<keyword evidence="10" id="KW-1185">Reference proteome</keyword>
<sequence length="258" mass="26888">MNIVVLVKQVPDSGLARQLDAQLRVDRNGANNVMGELDEYAVEAALQLKEAHGGEVTILTLGPDQATETIRKTLAMGADKALHISDESVAGSDALATSKILAAALGRFEWDLVIAGAESTDSGMGIMPHLLAARTGVAAATGARKIDVDGTAVNVEHQRDNGYDVLTTQLPAIVSVWDTINTPRYPSLKGIMAAKRKPIETLTVGDLGIDAAEVGAAAAATEVLEAADRPPRSAGQIVTDEGEGGRALAEFLAAEKFV</sequence>
<gene>
    <name evidence="9" type="ORF">FAB82_19860</name>
</gene>
<protein>
    <recommendedName>
        <fullName evidence="4">Electron transfer flavoprotein subunit beta</fullName>
    </recommendedName>
</protein>
<dbReference type="Gene3D" id="3.40.50.620">
    <property type="entry name" value="HUPs"/>
    <property type="match status" value="1"/>
</dbReference>
<evidence type="ECO:0000256" key="6">
    <source>
        <dbReference type="ARBA" id="ARBA00022982"/>
    </source>
</evidence>
<evidence type="ECO:0000313" key="9">
    <source>
        <dbReference type="EMBL" id="THV38686.1"/>
    </source>
</evidence>
<comment type="similarity">
    <text evidence="2">Belongs to the ETF beta-subunit/FixA family.</text>
</comment>
<dbReference type="InterPro" id="IPR012255">
    <property type="entry name" value="ETF_b"/>
</dbReference>
<proteinExistence type="inferred from homology"/>
<reference evidence="9 10" key="2">
    <citation type="submission" date="2019-05" db="EMBL/GenBank/DDBJ databases">
        <title>Glycomyces buryatensis sp. nov.</title>
        <authorList>
            <person name="Nikitina E."/>
        </authorList>
    </citation>
    <scope>NUCLEOTIDE SEQUENCE [LARGE SCALE GENOMIC DNA]</scope>
    <source>
        <strain evidence="9 10">18</strain>
    </source>
</reference>
<dbReference type="GO" id="GO:0005829">
    <property type="term" value="C:cytosol"/>
    <property type="evidence" value="ECO:0007669"/>
    <property type="project" value="TreeGrafter"/>
</dbReference>
<dbReference type="OrthoDB" id="9804960at2"/>
<organism evidence="9 10">
    <name type="scientific">Glycomyces buryatensis</name>
    <dbReference type="NCBI Taxonomy" id="2570927"/>
    <lineage>
        <taxon>Bacteria</taxon>
        <taxon>Bacillati</taxon>
        <taxon>Actinomycetota</taxon>
        <taxon>Actinomycetes</taxon>
        <taxon>Glycomycetales</taxon>
        <taxon>Glycomycetaceae</taxon>
        <taxon>Glycomyces</taxon>
    </lineage>
</organism>
<dbReference type="AlphaFoldDB" id="A0A4V4HRS1"/>
<comment type="caution">
    <text evidence="9">The sequence shown here is derived from an EMBL/GenBank/DDBJ whole genome shotgun (WGS) entry which is preliminary data.</text>
</comment>
<dbReference type="CDD" id="cd01714">
    <property type="entry name" value="ETF_beta"/>
    <property type="match status" value="1"/>
</dbReference>
<evidence type="ECO:0000256" key="5">
    <source>
        <dbReference type="ARBA" id="ARBA00022448"/>
    </source>
</evidence>
<evidence type="ECO:0000256" key="1">
    <source>
        <dbReference type="ARBA" id="ARBA00001974"/>
    </source>
</evidence>
<comment type="subunit">
    <text evidence="3">Heterodimer of an alpha and a beta subunit.</text>
</comment>
<dbReference type="InterPro" id="IPR033948">
    <property type="entry name" value="ETF_beta_N"/>
</dbReference>
<dbReference type="PANTHER" id="PTHR21294:SF8">
    <property type="entry name" value="ELECTRON TRANSFER FLAVOPROTEIN SUBUNIT BETA"/>
    <property type="match status" value="1"/>
</dbReference>
<comment type="cofactor">
    <cofactor evidence="1">
        <name>FAD</name>
        <dbReference type="ChEBI" id="CHEBI:57692"/>
    </cofactor>
</comment>
<dbReference type="EMBL" id="STGY01000067">
    <property type="protein sequence ID" value="THV38686.1"/>
    <property type="molecule type" value="Genomic_DNA"/>
</dbReference>
<accession>A0A4V4HRS1</accession>